<dbReference type="Gene3D" id="6.20.330.10">
    <property type="match status" value="1"/>
</dbReference>
<reference evidence="7 8" key="1">
    <citation type="submission" date="2019-10" db="EMBL/GenBank/DDBJ databases">
        <title>New species of Slilvanegrellaceae.</title>
        <authorList>
            <person name="Pitt A."/>
            <person name="Hahn M.W."/>
        </authorList>
    </citation>
    <scope>NUCLEOTIDE SEQUENCE [LARGE SCALE GENOMIC DNA]</scope>
    <source>
        <strain evidence="7 8">SP-Ram-0.45-NSY-1</strain>
    </source>
</reference>
<dbReference type="NCBIfam" id="TIGR00706">
    <property type="entry name" value="SppA_dom"/>
    <property type="match status" value="1"/>
</dbReference>
<dbReference type="PANTHER" id="PTHR42987">
    <property type="entry name" value="PEPTIDASE S49"/>
    <property type="match status" value="1"/>
</dbReference>
<evidence type="ECO:0000256" key="5">
    <source>
        <dbReference type="SAM" id="Phobius"/>
    </source>
</evidence>
<evidence type="ECO:0000313" key="8">
    <source>
        <dbReference type="Proteomes" id="UP000437748"/>
    </source>
</evidence>
<keyword evidence="5" id="KW-0812">Transmembrane</keyword>
<organism evidence="7 8">
    <name type="scientific">Silvanigrella paludirubra</name>
    <dbReference type="NCBI Taxonomy" id="2499159"/>
    <lineage>
        <taxon>Bacteria</taxon>
        <taxon>Pseudomonadati</taxon>
        <taxon>Bdellovibrionota</taxon>
        <taxon>Oligoflexia</taxon>
        <taxon>Silvanigrellales</taxon>
        <taxon>Silvanigrellaceae</taxon>
        <taxon>Silvanigrella</taxon>
    </lineage>
</organism>
<dbReference type="GO" id="GO:0008236">
    <property type="term" value="F:serine-type peptidase activity"/>
    <property type="evidence" value="ECO:0007669"/>
    <property type="project" value="UniProtKB-KW"/>
</dbReference>
<dbReference type="PANTHER" id="PTHR42987:SF4">
    <property type="entry name" value="PROTEASE SOHB-RELATED"/>
    <property type="match status" value="1"/>
</dbReference>
<keyword evidence="8" id="KW-1185">Reference proteome</keyword>
<evidence type="ECO:0000256" key="4">
    <source>
        <dbReference type="ARBA" id="ARBA00022825"/>
    </source>
</evidence>
<keyword evidence="4" id="KW-0720">Serine protease</keyword>
<feature type="domain" description="Peptidase S49" evidence="6">
    <location>
        <begin position="144"/>
        <end position="294"/>
    </location>
</feature>
<sequence length="346" mass="37802">MSSHQEDQNTISTKRSHSFLTAIKSVFATIGVISVVLFVIFVGIISISIYSFSSGIKTFSSSMGGASSSAKTGLTFTTPNTSSPYIAGIRLYGEITPENSALVIEKLETARDDKHVVGILFDVNSPGGSVVPSQEIYDTIKEITKVKPVVTYVREVAASGAYYSSASSSKIIANRGSIIGSIGVIMNGFEADKLIQFLKINPFVIKTGALKDTGSPTRPMNEKDKQYLQELIEETRMQFVDDVKQGRKTSDATMKFMSDGRVVLGPQALNLKLIDIIGTKQTAISELVTLAKVKITPDVFYYDDIQSFSELFAQKFAGSTNNIIRDSFSENFKNTKLQNKIPKAEY</sequence>
<proteinExistence type="inferred from homology"/>
<dbReference type="InterPro" id="IPR002142">
    <property type="entry name" value="Peptidase_S49"/>
</dbReference>
<dbReference type="CDD" id="cd07023">
    <property type="entry name" value="S49_Sppa_N_C"/>
    <property type="match status" value="1"/>
</dbReference>
<dbReference type="Proteomes" id="UP000437748">
    <property type="component" value="Unassembled WGS sequence"/>
</dbReference>
<evidence type="ECO:0000259" key="6">
    <source>
        <dbReference type="Pfam" id="PF01343"/>
    </source>
</evidence>
<evidence type="ECO:0000256" key="1">
    <source>
        <dbReference type="ARBA" id="ARBA00008683"/>
    </source>
</evidence>
<keyword evidence="3" id="KW-0378">Hydrolase</keyword>
<dbReference type="OrthoDB" id="5289665at2"/>
<evidence type="ECO:0000256" key="3">
    <source>
        <dbReference type="ARBA" id="ARBA00022801"/>
    </source>
</evidence>
<name>A0A6N6VWH8_9BACT</name>
<dbReference type="AlphaFoldDB" id="A0A6N6VWH8"/>
<dbReference type="GO" id="GO:0006508">
    <property type="term" value="P:proteolysis"/>
    <property type="evidence" value="ECO:0007669"/>
    <property type="project" value="UniProtKB-KW"/>
</dbReference>
<protein>
    <submittedName>
        <fullName evidence="7">Signal peptide peptidase SppA</fullName>
    </submittedName>
</protein>
<keyword evidence="5" id="KW-0472">Membrane</keyword>
<evidence type="ECO:0000313" key="7">
    <source>
        <dbReference type="EMBL" id="KAB8040661.1"/>
    </source>
</evidence>
<dbReference type="InterPro" id="IPR047272">
    <property type="entry name" value="S49_SppA_C"/>
</dbReference>
<feature type="transmembrane region" description="Helical" evidence="5">
    <location>
        <begin position="26"/>
        <end position="52"/>
    </location>
</feature>
<accession>A0A6N6VWH8</accession>
<comment type="caution">
    <text evidence="7">The sequence shown here is derived from an EMBL/GenBank/DDBJ whole genome shotgun (WGS) entry which is preliminary data.</text>
</comment>
<dbReference type="RefSeq" id="WP_153418177.1">
    <property type="nucleotide sequence ID" value="NZ_WFLM01000001.1"/>
</dbReference>
<dbReference type="EMBL" id="WFLM01000001">
    <property type="protein sequence ID" value="KAB8040661.1"/>
    <property type="molecule type" value="Genomic_DNA"/>
</dbReference>
<gene>
    <name evidence="7" type="primary">sppA</name>
    <name evidence="7" type="ORF">GCL60_01695</name>
</gene>
<dbReference type="InterPro" id="IPR004635">
    <property type="entry name" value="Pept_S49_SppA"/>
</dbReference>
<evidence type="ECO:0000256" key="2">
    <source>
        <dbReference type="ARBA" id="ARBA00022670"/>
    </source>
</evidence>
<keyword evidence="2" id="KW-0645">Protease</keyword>
<keyword evidence="5" id="KW-1133">Transmembrane helix</keyword>
<comment type="similarity">
    <text evidence="1">Belongs to the peptidase S49 family.</text>
</comment>
<dbReference type="Pfam" id="PF01343">
    <property type="entry name" value="Peptidase_S49"/>
    <property type="match status" value="1"/>
</dbReference>
<dbReference type="SUPFAM" id="SSF52096">
    <property type="entry name" value="ClpP/crotonase"/>
    <property type="match status" value="1"/>
</dbReference>
<dbReference type="InterPro" id="IPR029045">
    <property type="entry name" value="ClpP/crotonase-like_dom_sf"/>
</dbReference>
<dbReference type="Gene3D" id="3.90.226.10">
    <property type="entry name" value="2-enoyl-CoA Hydratase, Chain A, domain 1"/>
    <property type="match status" value="1"/>
</dbReference>